<keyword evidence="5 8" id="KW-0472">Membrane</keyword>
<dbReference type="AlphaFoldDB" id="A0A813K7T5"/>
<feature type="domain" description="Major facilitator superfamily (MFS) profile" evidence="9">
    <location>
        <begin position="55"/>
        <end position="484"/>
    </location>
</feature>
<reference evidence="10" key="1">
    <citation type="submission" date="2021-02" db="EMBL/GenBank/DDBJ databases">
        <authorList>
            <person name="Dougan E. K."/>
            <person name="Rhodes N."/>
            <person name="Thang M."/>
            <person name="Chan C."/>
        </authorList>
    </citation>
    <scope>NUCLEOTIDE SEQUENCE</scope>
</reference>
<dbReference type="Pfam" id="PF07690">
    <property type="entry name" value="MFS_1"/>
    <property type="match status" value="1"/>
</dbReference>
<proteinExistence type="inferred from homology"/>
<feature type="transmembrane region" description="Helical" evidence="8">
    <location>
        <begin position="124"/>
        <end position="153"/>
    </location>
</feature>
<dbReference type="InterPro" id="IPR044770">
    <property type="entry name" value="MFS_spinster-like"/>
</dbReference>
<evidence type="ECO:0000256" key="5">
    <source>
        <dbReference type="ARBA" id="ARBA00023136"/>
    </source>
</evidence>
<dbReference type="Gene3D" id="1.20.1250.20">
    <property type="entry name" value="MFS general substrate transporter like domains"/>
    <property type="match status" value="1"/>
</dbReference>
<protein>
    <recommendedName>
        <fullName evidence="9">Major facilitator superfamily (MFS) profile domain-containing protein</fullName>
    </recommendedName>
</protein>
<evidence type="ECO:0000256" key="1">
    <source>
        <dbReference type="ARBA" id="ARBA00004141"/>
    </source>
</evidence>
<comment type="caution">
    <text evidence="10">The sequence shown here is derived from an EMBL/GenBank/DDBJ whole genome shotgun (WGS) entry which is preliminary data.</text>
</comment>
<evidence type="ECO:0000256" key="3">
    <source>
        <dbReference type="ARBA" id="ARBA00022692"/>
    </source>
</evidence>
<feature type="region of interest" description="Disordered" evidence="7">
    <location>
        <begin position="1"/>
        <end position="42"/>
    </location>
</feature>
<dbReference type="PROSITE" id="PS50850">
    <property type="entry name" value="MFS"/>
    <property type="match status" value="1"/>
</dbReference>
<feature type="compositionally biased region" description="Basic and acidic residues" evidence="7">
    <location>
        <begin position="24"/>
        <end position="36"/>
    </location>
</feature>
<evidence type="ECO:0000256" key="6">
    <source>
        <dbReference type="ARBA" id="ARBA00024338"/>
    </source>
</evidence>
<feature type="transmembrane region" description="Helical" evidence="8">
    <location>
        <begin position="51"/>
        <end position="72"/>
    </location>
</feature>
<keyword evidence="2" id="KW-0813">Transport</keyword>
<dbReference type="EMBL" id="CAJNNW010028627">
    <property type="protein sequence ID" value="CAE8697017.1"/>
    <property type="molecule type" value="Genomic_DNA"/>
</dbReference>
<dbReference type="InterPro" id="IPR036259">
    <property type="entry name" value="MFS_trans_sf"/>
</dbReference>
<evidence type="ECO:0000256" key="7">
    <source>
        <dbReference type="SAM" id="MobiDB-lite"/>
    </source>
</evidence>
<feature type="transmembrane region" description="Helical" evidence="8">
    <location>
        <begin position="216"/>
        <end position="237"/>
    </location>
</feature>
<keyword evidence="3 8" id="KW-0812">Transmembrane</keyword>
<comment type="subcellular location">
    <subcellularLocation>
        <location evidence="1">Membrane</location>
        <topology evidence="1">Multi-pass membrane protein</topology>
    </subcellularLocation>
</comment>
<organism evidence="10 11">
    <name type="scientific">Polarella glacialis</name>
    <name type="common">Dinoflagellate</name>
    <dbReference type="NCBI Taxonomy" id="89957"/>
    <lineage>
        <taxon>Eukaryota</taxon>
        <taxon>Sar</taxon>
        <taxon>Alveolata</taxon>
        <taxon>Dinophyceae</taxon>
        <taxon>Suessiales</taxon>
        <taxon>Suessiaceae</taxon>
        <taxon>Polarella</taxon>
    </lineage>
</organism>
<feature type="transmembrane region" description="Helical" evidence="8">
    <location>
        <begin position="92"/>
        <end position="112"/>
    </location>
</feature>
<feature type="transmembrane region" description="Helical" evidence="8">
    <location>
        <begin position="382"/>
        <end position="407"/>
    </location>
</feature>
<evidence type="ECO:0000259" key="9">
    <source>
        <dbReference type="PROSITE" id="PS50850"/>
    </source>
</evidence>
<evidence type="ECO:0000256" key="2">
    <source>
        <dbReference type="ARBA" id="ARBA00022448"/>
    </source>
</evidence>
<dbReference type="InterPro" id="IPR020846">
    <property type="entry name" value="MFS_dom"/>
</dbReference>
<evidence type="ECO:0000256" key="4">
    <source>
        <dbReference type="ARBA" id="ARBA00022989"/>
    </source>
</evidence>
<evidence type="ECO:0000256" key="8">
    <source>
        <dbReference type="SAM" id="Phobius"/>
    </source>
</evidence>
<feature type="transmembrane region" description="Helical" evidence="8">
    <location>
        <begin position="325"/>
        <end position="344"/>
    </location>
</feature>
<evidence type="ECO:0000313" key="11">
    <source>
        <dbReference type="Proteomes" id="UP000626109"/>
    </source>
</evidence>
<dbReference type="GO" id="GO:0016020">
    <property type="term" value="C:membrane"/>
    <property type="evidence" value="ECO:0007669"/>
    <property type="project" value="UniProtKB-SubCell"/>
</dbReference>
<evidence type="ECO:0000313" key="10">
    <source>
        <dbReference type="EMBL" id="CAE8697017.1"/>
    </source>
</evidence>
<dbReference type="InterPro" id="IPR011701">
    <property type="entry name" value="MFS"/>
</dbReference>
<dbReference type="Proteomes" id="UP000626109">
    <property type="component" value="Unassembled WGS sequence"/>
</dbReference>
<dbReference type="GO" id="GO:0022857">
    <property type="term" value="F:transmembrane transporter activity"/>
    <property type="evidence" value="ECO:0007669"/>
    <property type="project" value="InterPro"/>
</dbReference>
<comment type="similarity">
    <text evidence="6">Belongs to the major facilitator superfamily. Spinster (TC 2.A.1.49) family.</text>
</comment>
<dbReference type="PANTHER" id="PTHR23505">
    <property type="entry name" value="SPINSTER"/>
    <property type="match status" value="1"/>
</dbReference>
<feature type="transmembrane region" description="Helical" evidence="8">
    <location>
        <begin position="356"/>
        <end position="376"/>
    </location>
</feature>
<dbReference type="SUPFAM" id="SSF103473">
    <property type="entry name" value="MFS general substrate transporter"/>
    <property type="match status" value="1"/>
</dbReference>
<keyword evidence="4 8" id="KW-1133">Transmembrane helix</keyword>
<accession>A0A813K7T5</accession>
<feature type="transmembrane region" description="Helical" evidence="8">
    <location>
        <begin position="185"/>
        <end position="204"/>
    </location>
</feature>
<name>A0A813K7T5_POLGL</name>
<gene>
    <name evidence="10" type="ORF">PGLA2088_LOCUS30078</name>
</gene>
<dbReference type="PANTHER" id="PTHR23505:SF52">
    <property type="entry name" value="MAJOR FACILITATOR SUPERFAMILY PROTEIN"/>
    <property type="match status" value="1"/>
</dbReference>
<sequence length="484" mass="52222">MESLTPMGGIHTPDVEVAQNGRGSSEKSEGHTDKESASNIAAQDEREPGPLLLFMILMLCCVSAIEGLDMALLPASMFVLQKDIGLALTDIAALNTAQLVFMNLAAPLWGILADRGTVKRRNTLIVCALGQGVVTMLLAVITNLGTMVCLRALNGVFLASLRPISNGIIADVTGDSRRGKIFGRVQSALLFWMFVTTLTAGNMANKDIIVLQGWRVAFVLLGLMSAVFFVMLAYFFVEPPREEVEISSAKGIRAVLEEIRGLRRFLTIPTFCVMITQGIFGTIPCKVMGNSMLYFKLTGMGDMESSILTSEGTVMGIFGNMLGGLSWACLAICLVACLVADSLSRRLGYHGRPLSAQITVAIGIPLVFLQFYGIPAGDGSSWAYFAIIAAFGILGSWAQSGTIFPILSDIVPSKDRSKAMAWECEGSTRQRRRSKRSRSRGLTPVAEATETVVLEANSELCPEISASVWSLNTWTSLNQREGSH</sequence>